<dbReference type="AlphaFoldDB" id="A0AAW8VMB3"/>
<keyword evidence="1" id="KW-1133">Transmembrane helix</keyword>
<name>A0AAW8VMB3_9BACE</name>
<dbReference type="InterPro" id="IPR016032">
    <property type="entry name" value="Sig_transdc_resp-reg_C-effctor"/>
</dbReference>
<dbReference type="SMART" id="SM00421">
    <property type="entry name" value="HTH_LUXR"/>
    <property type="match status" value="1"/>
</dbReference>
<dbReference type="Gene3D" id="1.25.40.10">
    <property type="entry name" value="Tetratricopeptide repeat domain"/>
    <property type="match status" value="2"/>
</dbReference>
<evidence type="ECO:0000313" key="4">
    <source>
        <dbReference type="Proteomes" id="UP001266995"/>
    </source>
</evidence>
<dbReference type="EMBL" id="JAVSNH010000001">
    <property type="protein sequence ID" value="MDT4513024.1"/>
    <property type="molecule type" value="Genomic_DNA"/>
</dbReference>
<dbReference type="InterPro" id="IPR019734">
    <property type="entry name" value="TPR_rpt"/>
</dbReference>
<gene>
    <name evidence="3" type="ORF">RO785_18805</name>
</gene>
<dbReference type="RefSeq" id="WP_229097518.1">
    <property type="nucleotide sequence ID" value="NZ_CAXSKE010000012.1"/>
</dbReference>
<evidence type="ECO:0000313" key="3">
    <source>
        <dbReference type="EMBL" id="MDT4513024.1"/>
    </source>
</evidence>
<dbReference type="SMART" id="SM00028">
    <property type="entry name" value="TPR"/>
    <property type="match status" value="4"/>
</dbReference>
<feature type="domain" description="HTH luxR-type" evidence="2">
    <location>
        <begin position="510"/>
        <end position="569"/>
    </location>
</feature>
<evidence type="ECO:0000259" key="2">
    <source>
        <dbReference type="SMART" id="SM00421"/>
    </source>
</evidence>
<dbReference type="InterPro" id="IPR036388">
    <property type="entry name" value="WH-like_DNA-bd_sf"/>
</dbReference>
<comment type="caution">
    <text evidence="3">The sequence shown here is derived from an EMBL/GenBank/DDBJ whole genome shotgun (WGS) entry which is preliminary data.</text>
</comment>
<proteinExistence type="predicted"/>
<accession>A0AAW8VMB3</accession>
<dbReference type="Gene3D" id="1.10.10.10">
    <property type="entry name" value="Winged helix-like DNA-binding domain superfamily/Winged helix DNA-binding domain"/>
    <property type="match status" value="1"/>
</dbReference>
<protein>
    <recommendedName>
        <fullName evidence="2">HTH luxR-type domain-containing protein</fullName>
    </recommendedName>
</protein>
<dbReference type="InterPro" id="IPR011990">
    <property type="entry name" value="TPR-like_helical_dom_sf"/>
</dbReference>
<dbReference type="GO" id="GO:0006355">
    <property type="term" value="P:regulation of DNA-templated transcription"/>
    <property type="evidence" value="ECO:0007669"/>
    <property type="project" value="InterPro"/>
</dbReference>
<sequence length="581" mass="67313">MKNRQTTILYVLLCCACLFSCQRDNTTKLLELAEAQIWENPDSTLQILEQISSPEKLKGKEQADYALLLTQAKYRCNILAPSDSLINITIDYYKEKEDADRKGAAYLYKGGVLNELHESEKAIQAYKQAEECIPEMTDTHLIARIYSDLGYLNQMELNYDIAKSYYKRSLAINKSAGYTSNAVNDLINMVGISIHFDYENKQDSAEWYTSELLTLISKVDSAQQSNIYHNIAVLKIYKEEYTEADKYLQKLKEISGGKLKYKALSVWGKLYVKMGHKEKADSLLHAALKTSDLNVKVNIYSALYKQAEENKQYKKAIKYLKNYIAVIDSVRDELKSTEIRELQLKYDKSITLRQNAEIRMSWYLTIAIGILIVIALILLYFYSLKMYKKQKGKELSQRKQESIKLQERIDTLQIMIEENENLHSLEQSETLNKIIALQNEKREKDIRIKQLEIMFRAKDISVSSADAEALQTFLRITEQKEYTSAANRDNLHHWLNISHQNFAIRLNGKYPTLTGREKEICYLTALGLPLDTVAQLLDVQPRSIERYISRICEKFGFIKRSKESFIDFIIAFAHNKEKHTL</sequence>
<dbReference type="InterPro" id="IPR000792">
    <property type="entry name" value="Tscrpt_reg_LuxR_C"/>
</dbReference>
<evidence type="ECO:0000256" key="1">
    <source>
        <dbReference type="SAM" id="Phobius"/>
    </source>
</evidence>
<dbReference type="Proteomes" id="UP001266995">
    <property type="component" value="Unassembled WGS sequence"/>
</dbReference>
<dbReference type="GO" id="GO:0003677">
    <property type="term" value="F:DNA binding"/>
    <property type="evidence" value="ECO:0007669"/>
    <property type="project" value="InterPro"/>
</dbReference>
<dbReference type="SUPFAM" id="SSF46894">
    <property type="entry name" value="C-terminal effector domain of the bipartite response regulators"/>
    <property type="match status" value="1"/>
</dbReference>
<dbReference type="SUPFAM" id="SSF48452">
    <property type="entry name" value="TPR-like"/>
    <property type="match status" value="1"/>
</dbReference>
<keyword evidence="1" id="KW-0812">Transmembrane</keyword>
<feature type="transmembrane region" description="Helical" evidence="1">
    <location>
        <begin position="360"/>
        <end position="382"/>
    </location>
</feature>
<organism evidence="3 4">
    <name type="scientific">Bacteroides cellulosilyticus</name>
    <dbReference type="NCBI Taxonomy" id="246787"/>
    <lineage>
        <taxon>Bacteria</taxon>
        <taxon>Pseudomonadati</taxon>
        <taxon>Bacteroidota</taxon>
        <taxon>Bacteroidia</taxon>
        <taxon>Bacteroidales</taxon>
        <taxon>Bacteroidaceae</taxon>
        <taxon>Bacteroides</taxon>
    </lineage>
</organism>
<keyword evidence="1" id="KW-0472">Membrane</keyword>
<reference evidence="3" key="1">
    <citation type="submission" date="2023-08" db="EMBL/GenBank/DDBJ databases">
        <title>Reintroducing virulent viruses to syntetic microbiomes.</title>
        <authorList>
            <person name="Wilde J."/>
            <person name="Boyes R."/>
            <person name="Robinson A.V."/>
            <person name="Daisley B.A."/>
            <person name="Allen-Vercoe E."/>
        </authorList>
    </citation>
    <scope>NUCLEOTIDE SEQUENCE</scope>
    <source>
        <strain evidence="3">225I_12FAA</strain>
    </source>
</reference>